<evidence type="ECO:0000256" key="5">
    <source>
        <dbReference type="ARBA" id="ARBA00022840"/>
    </source>
</evidence>
<comment type="caution">
    <text evidence="7">The sequence shown here is derived from an EMBL/GenBank/DDBJ whole genome shotgun (WGS) entry which is preliminary data.</text>
</comment>
<evidence type="ECO:0000256" key="4">
    <source>
        <dbReference type="ARBA" id="ARBA00022777"/>
    </source>
</evidence>
<dbReference type="EMBL" id="BDIP01004252">
    <property type="protein sequence ID" value="GIQ88639.1"/>
    <property type="molecule type" value="Genomic_DNA"/>
</dbReference>
<reference evidence="7 8" key="1">
    <citation type="journal article" date="2018" name="PLoS ONE">
        <title>The draft genome of Kipferlia bialata reveals reductive genome evolution in fornicate parasites.</title>
        <authorList>
            <person name="Tanifuji G."/>
            <person name="Takabayashi S."/>
            <person name="Kume K."/>
            <person name="Takagi M."/>
            <person name="Nakayama T."/>
            <person name="Kamikawa R."/>
            <person name="Inagaki Y."/>
            <person name="Hashimoto T."/>
        </authorList>
    </citation>
    <scope>NUCLEOTIDE SEQUENCE [LARGE SCALE GENOMIC DNA]</scope>
    <source>
        <strain evidence="7">NY0173</strain>
    </source>
</reference>
<evidence type="ECO:0000313" key="7">
    <source>
        <dbReference type="EMBL" id="GIQ88639.1"/>
    </source>
</evidence>
<dbReference type="Pfam" id="PF00069">
    <property type="entry name" value="Pkinase"/>
    <property type="match status" value="1"/>
</dbReference>
<organism evidence="7 8">
    <name type="scientific">Kipferlia bialata</name>
    <dbReference type="NCBI Taxonomy" id="797122"/>
    <lineage>
        <taxon>Eukaryota</taxon>
        <taxon>Metamonada</taxon>
        <taxon>Carpediemonas-like organisms</taxon>
        <taxon>Kipferlia</taxon>
    </lineage>
</organism>
<feature type="domain" description="Protein kinase" evidence="6">
    <location>
        <begin position="1"/>
        <end position="262"/>
    </location>
</feature>
<dbReference type="SMART" id="SM00220">
    <property type="entry name" value="S_TKc"/>
    <property type="match status" value="1"/>
</dbReference>
<dbReference type="InterPro" id="IPR008271">
    <property type="entry name" value="Ser/Thr_kinase_AS"/>
</dbReference>
<evidence type="ECO:0000256" key="2">
    <source>
        <dbReference type="ARBA" id="ARBA00022679"/>
    </source>
</evidence>
<protein>
    <recommendedName>
        <fullName evidence="6">Protein kinase domain-containing protein</fullName>
    </recommendedName>
</protein>
<dbReference type="Proteomes" id="UP000265618">
    <property type="component" value="Unassembled WGS sequence"/>
</dbReference>
<keyword evidence="3" id="KW-0547">Nucleotide-binding</keyword>
<sequence>MGTFGVVKLSRLRSTGRFYAVKIMNKRRLMQMRQCEHIRSEREVMRNVTHSFIVHLHATFQDASSLYMVSEFVPGGELFCHLRRAGRLPVELFCHLRRAGRLPVEVAKFYAAELILTLGYLHSQSIVYRDLKPENLLLDRDGNLKITDFGFAKVVSSETYTLVGTPEYLAPEIIAGTGHGKAVDWWALGILIYEMLAGYPPFSSSDPYQTSVLILEGKLAFPKDFDRVSIDLITKLLHPDRHKRLGASRVSGTQDVMSHQFFYGLNWLWLEKKFVRAPIVPRLRSGSDTFTS</sequence>
<keyword evidence="2" id="KW-0808">Transferase</keyword>
<dbReference type="InterPro" id="IPR000719">
    <property type="entry name" value="Prot_kinase_dom"/>
</dbReference>
<name>A0A9K3D7B0_9EUKA</name>
<dbReference type="OrthoDB" id="63267at2759"/>
<dbReference type="GO" id="GO:0004691">
    <property type="term" value="F:cAMP-dependent protein kinase activity"/>
    <property type="evidence" value="ECO:0007669"/>
    <property type="project" value="TreeGrafter"/>
</dbReference>
<keyword evidence="5" id="KW-0067">ATP-binding</keyword>
<evidence type="ECO:0000256" key="3">
    <source>
        <dbReference type="ARBA" id="ARBA00022741"/>
    </source>
</evidence>
<accession>A0A9K3D7B0</accession>
<feature type="non-terminal residue" evidence="7">
    <location>
        <position position="1"/>
    </location>
</feature>
<evidence type="ECO:0000256" key="1">
    <source>
        <dbReference type="ARBA" id="ARBA00022527"/>
    </source>
</evidence>
<dbReference type="PANTHER" id="PTHR24353:SF37">
    <property type="entry name" value="CAMP-DEPENDENT PROTEIN KINASE CATALYTIC SUBUNIT PRKX"/>
    <property type="match status" value="1"/>
</dbReference>
<keyword evidence="8" id="KW-1185">Reference proteome</keyword>
<keyword evidence="4" id="KW-0418">Kinase</keyword>
<gene>
    <name evidence="7" type="ORF">KIPB_010936</name>
</gene>
<dbReference type="PROSITE" id="PS00108">
    <property type="entry name" value="PROTEIN_KINASE_ST"/>
    <property type="match status" value="1"/>
</dbReference>
<dbReference type="FunFam" id="1.10.510.10:FF:000005">
    <property type="entry name" value="cAMP-dependent protein kinase catalytic subunit alpha"/>
    <property type="match status" value="1"/>
</dbReference>
<dbReference type="GO" id="GO:0005524">
    <property type="term" value="F:ATP binding"/>
    <property type="evidence" value="ECO:0007669"/>
    <property type="project" value="UniProtKB-KW"/>
</dbReference>
<proteinExistence type="predicted"/>
<evidence type="ECO:0000259" key="6">
    <source>
        <dbReference type="PROSITE" id="PS50011"/>
    </source>
</evidence>
<dbReference type="Gene3D" id="3.30.200.20">
    <property type="entry name" value="Phosphorylase Kinase, domain 1"/>
    <property type="match status" value="1"/>
</dbReference>
<dbReference type="SUPFAM" id="SSF56112">
    <property type="entry name" value="Protein kinase-like (PK-like)"/>
    <property type="match status" value="1"/>
</dbReference>
<keyword evidence="1" id="KW-0723">Serine/threonine-protein kinase</keyword>
<dbReference type="InterPro" id="IPR011009">
    <property type="entry name" value="Kinase-like_dom_sf"/>
</dbReference>
<evidence type="ECO:0000313" key="8">
    <source>
        <dbReference type="Proteomes" id="UP000265618"/>
    </source>
</evidence>
<dbReference type="Gene3D" id="1.10.510.10">
    <property type="entry name" value="Transferase(Phosphotransferase) domain 1"/>
    <property type="match status" value="1"/>
</dbReference>
<dbReference type="PANTHER" id="PTHR24353">
    <property type="entry name" value="CYCLIC NUCLEOTIDE-DEPENDENT PROTEIN KINASE"/>
    <property type="match status" value="1"/>
</dbReference>
<dbReference type="AlphaFoldDB" id="A0A9K3D7B0"/>
<dbReference type="GO" id="GO:0005952">
    <property type="term" value="C:cAMP-dependent protein kinase complex"/>
    <property type="evidence" value="ECO:0007669"/>
    <property type="project" value="TreeGrafter"/>
</dbReference>
<dbReference type="PROSITE" id="PS50011">
    <property type="entry name" value="PROTEIN_KINASE_DOM"/>
    <property type="match status" value="1"/>
</dbReference>